<dbReference type="AlphaFoldDB" id="A0A8H7BNY0"/>
<accession>A0A8H7BNY0</accession>
<comment type="caution">
    <text evidence="1">The sequence shown here is derived from an EMBL/GenBank/DDBJ whole genome shotgun (WGS) entry which is preliminary data.</text>
</comment>
<name>A0A8H7BNY0_9FUNG</name>
<dbReference type="OrthoDB" id="2441332at2759"/>
<evidence type="ECO:0000313" key="2">
    <source>
        <dbReference type="Proteomes" id="UP000605846"/>
    </source>
</evidence>
<organism evidence="1 2">
    <name type="scientific">Apophysomyces ossiformis</name>
    <dbReference type="NCBI Taxonomy" id="679940"/>
    <lineage>
        <taxon>Eukaryota</taxon>
        <taxon>Fungi</taxon>
        <taxon>Fungi incertae sedis</taxon>
        <taxon>Mucoromycota</taxon>
        <taxon>Mucoromycotina</taxon>
        <taxon>Mucoromycetes</taxon>
        <taxon>Mucorales</taxon>
        <taxon>Mucorineae</taxon>
        <taxon>Mucoraceae</taxon>
        <taxon>Apophysomyces</taxon>
    </lineage>
</organism>
<dbReference type="Proteomes" id="UP000605846">
    <property type="component" value="Unassembled WGS sequence"/>
</dbReference>
<proteinExistence type="predicted"/>
<gene>
    <name evidence="1" type="ORF">EC973_005775</name>
</gene>
<dbReference type="EMBL" id="JABAYA010000335">
    <property type="protein sequence ID" value="KAF7720915.1"/>
    <property type="molecule type" value="Genomic_DNA"/>
</dbReference>
<reference evidence="1" key="1">
    <citation type="submission" date="2020-01" db="EMBL/GenBank/DDBJ databases">
        <title>Genome Sequencing of Three Apophysomyces-Like Fungal Strains Confirms a Novel Fungal Genus in the Mucoromycota with divergent Burkholderia-like Endosymbiotic Bacteria.</title>
        <authorList>
            <person name="Stajich J.E."/>
            <person name="Macias A.M."/>
            <person name="Carter-House D."/>
            <person name="Lovett B."/>
            <person name="Kasson L.R."/>
            <person name="Berry K."/>
            <person name="Grigoriev I."/>
            <person name="Chang Y."/>
            <person name="Spatafora J."/>
            <person name="Kasson M.T."/>
        </authorList>
    </citation>
    <scope>NUCLEOTIDE SEQUENCE</scope>
    <source>
        <strain evidence="1">NRRL A-21654</strain>
    </source>
</reference>
<keyword evidence="2" id="KW-1185">Reference proteome</keyword>
<protein>
    <submittedName>
        <fullName evidence="1">Uncharacterized protein</fullName>
    </submittedName>
</protein>
<sequence>MASNYFLDTDVDQWSIRAAFQDFERENPSFSARHILHKLKQKITEASNVENEKRASAAAKLLQDWKWVVNNVNVTAILREFRQVSVKGAQMRKELSDCRTLSLSYIFLLSLTQKCVLSRLSPDRKLALVNDLHIKKHLELVEDDVVLACRKMQIVLQNDDQKLTDIEASIDAIKSNSSSQQVKIAAKIVSALVHRFLAYSEPKNNNEQEATITIELIRPFLLNCIASQLRGIKFEWQISKNGPFTNHPLNQTMIPDFVLYVDPISTVSFELFFVEVKRKGNYSNGHLESDLVKLGKEMQIAVNKLVLQKVASPEVVGLLIEGDSAVAYKMDLVYNGQYRMIELSRFHFVRENVNDISLVPTILEKLHQLQVIVEQTMGNLYKSLEEENCVDLTSYARIACESPLAMKKFKSENK</sequence>
<evidence type="ECO:0000313" key="1">
    <source>
        <dbReference type="EMBL" id="KAF7720915.1"/>
    </source>
</evidence>